<reference evidence="1" key="1">
    <citation type="submission" date="2018-05" db="EMBL/GenBank/DDBJ databases">
        <title>Draft genome of Mucuna pruriens seed.</title>
        <authorList>
            <person name="Nnadi N.E."/>
            <person name="Vos R."/>
            <person name="Hasami M.H."/>
            <person name="Devisetty U.K."/>
            <person name="Aguiy J.C."/>
        </authorList>
    </citation>
    <scope>NUCLEOTIDE SEQUENCE [LARGE SCALE GENOMIC DNA]</scope>
    <source>
        <strain evidence="1">JCA_2017</strain>
    </source>
</reference>
<feature type="non-terminal residue" evidence="1">
    <location>
        <position position="1"/>
    </location>
</feature>
<name>A0A371EN46_MUCPR</name>
<dbReference type="EMBL" id="QJKJ01012972">
    <property type="protein sequence ID" value="RDX67491.1"/>
    <property type="molecule type" value="Genomic_DNA"/>
</dbReference>
<comment type="caution">
    <text evidence="1">The sequence shown here is derived from an EMBL/GenBank/DDBJ whole genome shotgun (WGS) entry which is preliminary data.</text>
</comment>
<evidence type="ECO:0000313" key="1">
    <source>
        <dbReference type="EMBL" id="RDX67491.1"/>
    </source>
</evidence>
<protein>
    <submittedName>
        <fullName evidence="1">Uncharacterized protein</fullName>
    </submittedName>
</protein>
<dbReference type="AlphaFoldDB" id="A0A371EN46"/>
<proteinExistence type="predicted"/>
<dbReference type="Proteomes" id="UP000257109">
    <property type="component" value="Unassembled WGS sequence"/>
</dbReference>
<organism evidence="1 2">
    <name type="scientific">Mucuna pruriens</name>
    <name type="common">Velvet bean</name>
    <name type="synonym">Dolichos pruriens</name>
    <dbReference type="NCBI Taxonomy" id="157652"/>
    <lineage>
        <taxon>Eukaryota</taxon>
        <taxon>Viridiplantae</taxon>
        <taxon>Streptophyta</taxon>
        <taxon>Embryophyta</taxon>
        <taxon>Tracheophyta</taxon>
        <taxon>Spermatophyta</taxon>
        <taxon>Magnoliopsida</taxon>
        <taxon>eudicotyledons</taxon>
        <taxon>Gunneridae</taxon>
        <taxon>Pentapetalae</taxon>
        <taxon>rosids</taxon>
        <taxon>fabids</taxon>
        <taxon>Fabales</taxon>
        <taxon>Fabaceae</taxon>
        <taxon>Papilionoideae</taxon>
        <taxon>50 kb inversion clade</taxon>
        <taxon>NPAAA clade</taxon>
        <taxon>indigoferoid/millettioid clade</taxon>
        <taxon>Phaseoleae</taxon>
        <taxon>Mucuna</taxon>
    </lineage>
</organism>
<keyword evidence="2" id="KW-1185">Reference proteome</keyword>
<accession>A0A371EN46</accession>
<evidence type="ECO:0000313" key="2">
    <source>
        <dbReference type="Proteomes" id="UP000257109"/>
    </source>
</evidence>
<sequence length="132" mass="14972">MSLAISFSIDLHQHMALPLSSHESVDKNLMNHGQLGEGSHILENAMKKIRNGHDHVIWFLANVREVLDQYWGSIDFQNKSSIGKANRVIDKGASTYCGRSISTVTHYEKMVKELQQLPSAWEVVENNKKIKD</sequence>
<gene>
    <name evidence="1" type="ORF">CR513_53624</name>
</gene>